<feature type="domain" description="Polymerase nucleotidyl transferase" evidence="1">
    <location>
        <begin position="12"/>
        <end position="81"/>
    </location>
</feature>
<dbReference type="EMBL" id="DSDK01000051">
    <property type="protein sequence ID" value="HDR50159.1"/>
    <property type="molecule type" value="Genomic_DNA"/>
</dbReference>
<proteinExistence type="predicted"/>
<dbReference type="Gene3D" id="3.30.460.10">
    <property type="entry name" value="Beta Polymerase, domain 2"/>
    <property type="match status" value="1"/>
</dbReference>
<sequence length="107" mass="12448">MNRQHINDLDNEIVKRLKPLKPLRIILFGSYAYGTPTDNSDIDICIVMEKVKSKIEEKRKARKLLKGLPIAKDILIPSKSEYDFYKDEFGSVYMDIDKKGKLLWSNT</sequence>
<protein>
    <submittedName>
        <fullName evidence="2">Nucleotidyltransferase domain-containing protein</fullName>
    </submittedName>
</protein>
<accession>A0A831LK66</accession>
<gene>
    <name evidence="2" type="ORF">ENN90_00860</name>
</gene>
<dbReference type="Proteomes" id="UP000886047">
    <property type="component" value="Unassembled WGS sequence"/>
</dbReference>
<dbReference type="Pfam" id="PF01909">
    <property type="entry name" value="NTP_transf_2"/>
    <property type="match status" value="1"/>
</dbReference>
<dbReference type="SUPFAM" id="SSF81301">
    <property type="entry name" value="Nucleotidyltransferase"/>
    <property type="match status" value="1"/>
</dbReference>
<dbReference type="InterPro" id="IPR002934">
    <property type="entry name" value="Polymerase_NTP_transf_dom"/>
</dbReference>
<dbReference type="PANTHER" id="PTHR37030:SF1">
    <property type="entry name" value="NUCLEOTIDYLTRANSFERASE"/>
    <property type="match status" value="1"/>
</dbReference>
<organism evidence="2">
    <name type="scientific">Mariniphaga anaerophila</name>
    <dbReference type="NCBI Taxonomy" id="1484053"/>
    <lineage>
        <taxon>Bacteria</taxon>
        <taxon>Pseudomonadati</taxon>
        <taxon>Bacteroidota</taxon>
        <taxon>Bacteroidia</taxon>
        <taxon>Marinilabiliales</taxon>
        <taxon>Prolixibacteraceae</taxon>
        <taxon>Mariniphaga</taxon>
    </lineage>
</organism>
<comment type="caution">
    <text evidence="2">The sequence shown here is derived from an EMBL/GenBank/DDBJ whole genome shotgun (WGS) entry which is preliminary data.</text>
</comment>
<dbReference type="CDD" id="cd05403">
    <property type="entry name" value="NT_KNTase_like"/>
    <property type="match status" value="1"/>
</dbReference>
<name>A0A831LK66_9BACT</name>
<reference evidence="2" key="1">
    <citation type="journal article" date="2020" name="mSystems">
        <title>Genome- and Community-Level Interaction Insights into Carbon Utilization and Element Cycling Functions of Hydrothermarchaeota in Hydrothermal Sediment.</title>
        <authorList>
            <person name="Zhou Z."/>
            <person name="Liu Y."/>
            <person name="Xu W."/>
            <person name="Pan J."/>
            <person name="Luo Z.H."/>
            <person name="Li M."/>
        </authorList>
    </citation>
    <scope>NUCLEOTIDE SEQUENCE [LARGE SCALE GENOMIC DNA]</scope>
    <source>
        <strain evidence="2">SpSt-1217</strain>
    </source>
</reference>
<evidence type="ECO:0000313" key="2">
    <source>
        <dbReference type="EMBL" id="HDR50159.1"/>
    </source>
</evidence>
<dbReference type="GO" id="GO:0016779">
    <property type="term" value="F:nucleotidyltransferase activity"/>
    <property type="evidence" value="ECO:0007669"/>
    <property type="project" value="InterPro"/>
</dbReference>
<dbReference type="InterPro" id="IPR043519">
    <property type="entry name" value="NT_sf"/>
</dbReference>
<evidence type="ECO:0000259" key="1">
    <source>
        <dbReference type="Pfam" id="PF01909"/>
    </source>
</evidence>
<dbReference type="AlphaFoldDB" id="A0A831LK66"/>
<dbReference type="PANTHER" id="PTHR37030">
    <property type="entry name" value="NUCLEOTIDYLTRANSFERASE"/>
    <property type="match status" value="1"/>
</dbReference>